<feature type="compositionally biased region" description="Basic residues" evidence="6">
    <location>
        <begin position="317"/>
        <end position="336"/>
    </location>
</feature>
<dbReference type="Gene3D" id="3.30.40.10">
    <property type="entry name" value="Zinc/RING finger domain, C3HC4 (zinc finger)"/>
    <property type="match status" value="1"/>
</dbReference>
<evidence type="ECO:0000256" key="1">
    <source>
        <dbReference type="ARBA" id="ARBA00011353"/>
    </source>
</evidence>
<dbReference type="Pfam" id="PF13445">
    <property type="entry name" value="zf-RING_UBOX"/>
    <property type="match status" value="1"/>
</dbReference>
<protein>
    <recommendedName>
        <fullName evidence="7">RING-type domain-containing protein</fullName>
    </recommendedName>
</protein>
<dbReference type="EMBL" id="MU004308">
    <property type="protein sequence ID" value="KAF2659295.1"/>
    <property type="molecule type" value="Genomic_DNA"/>
</dbReference>
<keyword evidence="9" id="KW-1185">Reference proteome</keyword>
<organism evidence="8 9">
    <name type="scientific">Lophiostoma macrostomum CBS 122681</name>
    <dbReference type="NCBI Taxonomy" id="1314788"/>
    <lineage>
        <taxon>Eukaryota</taxon>
        <taxon>Fungi</taxon>
        <taxon>Dikarya</taxon>
        <taxon>Ascomycota</taxon>
        <taxon>Pezizomycotina</taxon>
        <taxon>Dothideomycetes</taxon>
        <taxon>Pleosporomycetidae</taxon>
        <taxon>Pleosporales</taxon>
        <taxon>Lophiostomataceae</taxon>
        <taxon>Lophiostoma</taxon>
    </lineage>
</organism>
<feature type="domain" description="RING-type" evidence="7">
    <location>
        <begin position="37"/>
        <end position="81"/>
    </location>
</feature>
<dbReference type="GO" id="GO:0008270">
    <property type="term" value="F:zinc ion binding"/>
    <property type="evidence" value="ECO:0007669"/>
    <property type="project" value="UniProtKB-KW"/>
</dbReference>
<gene>
    <name evidence="8" type="ORF">K491DRAFT_591446</name>
</gene>
<evidence type="ECO:0000256" key="6">
    <source>
        <dbReference type="SAM" id="MobiDB-lite"/>
    </source>
</evidence>
<accession>A0A6A6TH30</accession>
<feature type="non-terminal residue" evidence="8">
    <location>
        <position position="1"/>
    </location>
</feature>
<dbReference type="InterPro" id="IPR027370">
    <property type="entry name" value="Znf-RING_euk"/>
</dbReference>
<proteinExistence type="predicted"/>
<dbReference type="AlphaFoldDB" id="A0A6A6TH30"/>
<evidence type="ECO:0000256" key="5">
    <source>
        <dbReference type="PROSITE-ProRule" id="PRU00175"/>
    </source>
</evidence>
<dbReference type="PROSITE" id="PS00518">
    <property type="entry name" value="ZF_RING_1"/>
    <property type="match status" value="1"/>
</dbReference>
<name>A0A6A6TH30_9PLEO</name>
<dbReference type="PROSITE" id="PS50089">
    <property type="entry name" value="ZF_RING_2"/>
    <property type="match status" value="1"/>
</dbReference>
<keyword evidence="2" id="KW-0479">Metal-binding</keyword>
<evidence type="ECO:0000313" key="8">
    <source>
        <dbReference type="EMBL" id="KAF2659295.1"/>
    </source>
</evidence>
<comment type="subunit">
    <text evidence="1">Component of the NuA4 histone acetyltransferase complex.</text>
</comment>
<dbReference type="SUPFAM" id="SSF57850">
    <property type="entry name" value="RING/U-box"/>
    <property type="match status" value="1"/>
</dbReference>
<feature type="region of interest" description="Disordered" evidence="6">
    <location>
        <begin position="309"/>
        <end position="336"/>
    </location>
</feature>
<dbReference type="InterPro" id="IPR017907">
    <property type="entry name" value="Znf_RING_CS"/>
</dbReference>
<reference evidence="8" key="1">
    <citation type="journal article" date="2020" name="Stud. Mycol.">
        <title>101 Dothideomycetes genomes: a test case for predicting lifestyles and emergence of pathogens.</title>
        <authorList>
            <person name="Haridas S."/>
            <person name="Albert R."/>
            <person name="Binder M."/>
            <person name="Bloem J."/>
            <person name="Labutti K."/>
            <person name="Salamov A."/>
            <person name="Andreopoulos B."/>
            <person name="Baker S."/>
            <person name="Barry K."/>
            <person name="Bills G."/>
            <person name="Bluhm B."/>
            <person name="Cannon C."/>
            <person name="Castanera R."/>
            <person name="Culley D."/>
            <person name="Daum C."/>
            <person name="Ezra D."/>
            <person name="Gonzalez J."/>
            <person name="Henrissat B."/>
            <person name="Kuo A."/>
            <person name="Liang C."/>
            <person name="Lipzen A."/>
            <person name="Lutzoni F."/>
            <person name="Magnuson J."/>
            <person name="Mondo S."/>
            <person name="Nolan M."/>
            <person name="Ohm R."/>
            <person name="Pangilinan J."/>
            <person name="Park H.-J."/>
            <person name="Ramirez L."/>
            <person name="Alfaro M."/>
            <person name="Sun H."/>
            <person name="Tritt A."/>
            <person name="Yoshinaga Y."/>
            <person name="Zwiers L.-H."/>
            <person name="Turgeon B."/>
            <person name="Goodwin S."/>
            <person name="Spatafora J."/>
            <person name="Crous P."/>
            <person name="Grigoriev I."/>
        </authorList>
    </citation>
    <scope>NUCLEOTIDE SEQUENCE</scope>
    <source>
        <strain evidence="8">CBS 122681</strain>
    </source>
</reference>
<dbReference type="InterPro" id="IPR016197">
    <property type="entry name" value="Chromo-like_dom_sf"/>
</dbReference>
<dbReference type="InterPro" id="IPR013083">
    <property type="entry name" value="Znf_RING/FYVE/PHD"/>
</dbReference>
<evidence type="ECO:0000256" key="3">
    <source>
        <dbReference type="ARBA" id="ARBA00022771"/>
    </source>
</evidence>
<evidence type="ECO:0000256" key="2">
    <source>
        <dbReference type="ARBA" id="ARBA00022723"/>
    </source>
</evidence>
<evidence type="ECO:0000313" key="9">
    <source>
        <dbReference type="Proteomes" id="UP000799324"/>
    </source>
</evidence>
<dbReference type="OrthoDB" id="6105938at2759"/>
<dbReference type="SUPFAM" id="SSF54160">
    <property type="entry name" value="Chromo domain-like"/>
    <property type="match status" value="1"/>
</dbReference>
<dbReference type="InterPro" id="IPR001841">
    <property type="entry name" value="Znf_RING"/>
</dbReference>
<dbReference type="SMART" id="SM00184">
    <property type="entry name" value="RING"/>
    <property type="match status" value="1"/>
</dbReference>
<evidence type="ECO:0000256" key="4">
    <source>
        <dbReference type="ARBA" id="ARBA00022833"/>
    </source>
</evidence>
<sequence>IPSRKQPKTTTKKAPPCPHSMSMLRSTRLLSAEKKQCPICYEQYFTKLPDGNEVIPVRMACQHTFCRSCIETHRSQDIKCPFPWCSAEFPIQPDSCELCAYWVRSNCDDLVLTVRAHEMTKSIENALDEFCEGQKHFRLAKTHKRKLLTHVRRTLTRFEWQYHSGADLAEVLDPFLLAINPTDILNFYGKKLRAPAPDPSVFPPRNDPDDYPQGDEPWIAGFFRQWALEYEKENGEDKYGWGVWSSKRKEEEEMWSWDWPFKRIVAHRVDANGELVYLAKWVGNGKRWPDQWINRSDFGDGTTALYDQAHGLSHASAKPKARKAPTKSKARKRQKR</sequence>
<keyword evidence="3 5" id="KW-0863">Zinc-finger</keyword>
<keyword evidence="4" id="KW-0862">Zinc</keyword>
<dbReference type="Proteomes" id="UP000799324">
    <property type="component" value="Unassembled WGS sequence"/>
</dbReference>
<evidence type="ECO:0000259" key="7">
    <source>
        <dbReference type="PROSITE" id="PS50089"/>
    </source>
</evidence>